<evidence type="ECO:0000313" key="1">
    <source>
        <dbReference type="EMBL" id="DAE11181.1"/>
    </source>
</evidence>
<protein>
    <submittedName>
        <fullName evidence="1">Uncharacterized protein</fullName>
    </submittedName>
</protein>
<accession>A0A8S5PXK5</accession>
<sequence length="72" mass="8799">MWNPRKRISRPKYSYAPIGSRWVVYHWEEIGDICTADKVAEFPTSEEARKECYRLNGWKYEEPEKRKNNLKY</sequence>
<name>A0A8S5PXK5_9CAUD</name>
<reference evidence="1" key="1">
    <citation type="journal article" date="2021" name="Proc. Natl. Acad. Sci. U.S.A.">
        <title>A Catalog of Tens of Thousands of Viruses from Human Metagenomes Reveals Hidden Associations with Chronic Diseases.</title>
        <authorList>
            <person name="Tisza M.J."/>
            <person name="Buck C.B."/>
        </authorList>
    </citation>
    <scope>NUCLEOTIDE SEQUENCE</scope>
    <source>
        <strain evidence="1">CtcFb5</strain>
    </source>
</reference>
<organism evidence="1">
    <name type="scientific">Myoviridae sp. ctcFb5</name>
    <dbReference type="NCBI Taxonomy" id="2825137"/>
    <lineage>
        <taxon>Viruses</taxon>
        <taxon>Duplodnaviria</taxon>
        <taxon>Heunggongvirae</taxon>
        <taxon>Uroviricota</taxon>
        <taxon>Caudoviricetes</taxon>
    </lineage>
</organism>
<dbReference type="EMBL" id="BK015527">
    <property type="protein sequence ID" value="DAE11181.1"/>
    <property type="molecule type" value="Genomic_DNA"/>
</dbReference>
<proteinExistence type="predicted"/>